<reference evidence="6 7" key="1">
    <citation type="journal article" date="2016" name="Front. Microbiol.">
        <title>Genomic Resource of Rice Seed Associated Bacteria.</title>
        <authorList>
            <person name="Midha S."/>
            <person name="Bansal K."/>
            <person name="Sharma S."/>
            <person name="Kumar N."/>
            <person name="Patil P.P."/>
            <person name="Chaudhry V."/>
            <person name="Patil P.B."/>
        </authorList>
    </citation>
    <scope>NUCLEOTIDE SEQUENCE [LARGE SCALE GENOMIC DNA]</scope>
    <source>
        <strain evidence="6 7">NS319</strain>
    </source>
</reference>
<name>A0A147HXW1_9SPHN</name>
<gene>
    <name evidence="6" type="ORF">NS319_08955</name>
</gene>
<evidence type="ECO:0000313" key="6">
    <source>
        <dbReference type="EMBL" id="KTT69781.1"/>
    </source>
</evidence>
<dbReference type="GO" id="GO:0016787">
    <property type="term" value="F:hydrolase activity"/>
    <property type="evidence" value="ECO:0007669"/>
    <property type="project" value="UniProtKB-UniRule"/>
</dbReference>
<dbReference type="GO" id="GO:0016042">
    <property type="term" value="P:lipid catabolic process"/>
    <property type="evidence" value="ECO:0007669"/>
    <property type="project" value="UniProtKB-UniRule"/>
</dbReference>
<sequence length="358" mass="38157">MADRLEPPSPSRPRVALALQGGGAHGAYGWGVIERLLEEDIELVGVSGASAGAINGAALVAGYVAEGPAGARATLERLWRHVADASPLAPLDVGSLGGPFFEPLLRRSLDIAKLSSRYVAPFLPNVRDMSALRQAVESSINLDLLARQTQVPLHVSATHAMSGSARLFTGPAVTLDALMASACLPELFAAVEIDGEEYWDGGFAANPALEPLLADAIGATDMLIVQLTPFTVEDVGGSVGEVMRRVSDISFNACLRRDLRALSEIQDIARAETSRDARMRAIARVNLHLLSPPPELAGRSGTSKVDTRWSVLQDLREKGHAQAEHWLAAHGHMLGRASSFAGLPEEEWRDGHALKSPR</sequence>
<dbReference type="EMBL" id="LDTD01000060">
    <property type="protein sequence ID" value="KTT69781.1"/>
    <property type="molecule type" value="Genomic_DNA"/>
</dbReference>
<dbReference type="PROSITE" id="PS51635">
    <property type="entry name" value="PNPLA"/>
    <property type="match status" value="1"/>
</dbReference>
<feature type="active site" description="Proton acceptor" evidence="4">
    <location>
        <position position="200"/>
    </location>
</feature>
<dbReference type="RefSeq" id="WP_058733318.1">
    <property type="nucleotide sequence ID" value="NZ_LDTD01000060.1"/>
</dbReference>
<evidence type="ECO:0000313" key="7">
    <source>
        <dbReference type="Proteomes" id="UP000072867"/>
    </source>
</evidence>
<keyword evidence="1 4" id="KW-0378">Hydrolase</keyword>
<proteinExistence type="predicted"/>
<dbReference type="InterPro" id="IPR050301">
    <property type="entry name" value="NTE"/>
</dbReference>
<keyword evidence="3 4" id="KW-0443">Lipid metabolism</keyword>
<feature type="active site" description="Nucleophile" evidence="4">
    <location>
        <position position="50"/>
    </location>
</feature>
<comment type="caution">
    <text evidence="6">The sequence shown here is derived from an EMBL/GenBank/DDBJ whole genome shotgun (WGS) entry which is preliminary data.</text>
</comment>
<dbReference type="InterPro" id="IPR002641">
    <property type="entry name" value="PNPLA_dom"/>
</dbReference>
<dbReference type="Proteomes" id="UP000072867">
    <property type="component" value="Unassembled WGS sequence"/>
</dbReference>
<evidence type="ECO:0000259" key="5">
    <source>
        <dbReference type="PROSITE" id="PS51635"/>
    </source>
</evidence>
<accession>A0A147HXW1</accession>
<evidence type="ECO:0000256" key="2">
    <source>
        <dbReference type="ARBA" id="ARBA00022963"/>
    </source>
</evidence>
<dbReference type="Gene3D" id="3.40.1090.10">
    <property type="entry name" value="Cytosolic phospholipase A2 catalytic domain"/>
    <property type="match status" value="2"/>
</dbReference>
<dbReference type="PANTHER" id="PTHR14226">
    <property type="entry name" value="NEUROPATHY TARGET ESTERASE/SWISS CHEESE D.MELANOGASTER"/>
    <property type="match status" value="1"/>
</dbReference>
<dbReference type="InterPro" id="IPR016035">
    <property type="entry name" value="Acyl_Trfase/lysoPLipase"/>
</dbReference>
<dbReference type="STRING" id="33051.SB4_02505"/>
<feature type="short sequence motif" description="GXSXG" evidence="4">
    <location>
        <begin position="48"/>
        <end position="52"/>
    </location>
</feature>
<evidence type="ECO:0000256" key="1">
    <source>
        <dbReference type="ARBA" id="ARBA00022801"/>
    </source>
</evidence>
<keyword evidence="2 4" id="KW-0442">Lipid degradation</keyword>
<dbReference type="SUPFAM" id="SSF52151">
    <property type="entry name" value="FabD/lysophospholipase-like"/>
    <property type="match status" value="1"/>
</dbReference>
<feature type="domain" description="PNPLA" evidence="5">
    <location>
        <begin position="17"/>
        <end position="213"/>
    </location>
</feature>
<organism evidence="6 7">
    <name type="scientific">Sphingomonas sanguinis</name>
    <dbReference type="NCBI Taxonomy" id="33051"/>
    <lineage>
        <taxon>Bacteria</taxon>
        <taxon>Pseudomonadati</taxon>
        <taxon>Pseudomonadota</taxon>
        <taxon>Alphaproteobacteria</taxon>
        <taxon>Sphingomonadales</taxon>
        <taxon>Sphingomonadaceae</taxon>
        <taxon>Sphingomonas</taxon>
    </lineage>
</organism>
<dbReference type="Pfam" id="PF01734">
    <property type="entry name" value="Patatin"/>
    <property type="match status" value="1"/>
</dbReference>
<feature type="short sequence motif" description="GXGXXG" evidence="4">
    <location>
        <begin position="21"/>
        <end position="26"/>
    </location>
</feature>
<feature type="short sequence motif" description="DGA/G" evidence="4">
    <location>
        <begin position="200"/>
        <end position="202"/>
    </location>
</feature>
<protein>
    <submittedName>
        <fullName evidence="6">Patatin</fullName>
    </submittedName>
</protein>
<dbReference type="PATRIC" id="fig|33051.3.peg.2957"/>
<dbReference type="AlphaFoldDB" id="A0A147HXW1"/>
<evidence type="ECO:0000256" key="4">
    <source>
        <dbReference type="PROSITE-ProRule" id="PRU01161"/>
    </source>
</evidence>
<evidence type="ECO:0000256" key="3">
    <source>
        <dbReference type="ARBA" id="ARBA00023098"/>
    </source>
</evidence>
<dbReference type="PANTHER" id="PTHR14226:SF78">
    <property type="entry name" value="SLR0060 PROTEIN"/>
    <property type="match status" value="1"/>
</dbReference>